<keyword evidence="8" id="KW-0413">Isomerase</keyword>
<dbReference type="GO" id="GO:0006094">
    <property type="term" value="P:gluconeogenesis"/>
    <property type="evidence" value="ECO:0007669"/>
    <property type="project" value="UniProtKB-KW"/>
</dbReference>
<dbReference type="InterPro" id="IPR014710">
    <property type="entry name" value="RmlC-like_jellyroll"/>
</dbReference>
<evidence type="ECO:0000313" key="8">
    <source>
        <dbReference type="EMBL" id="QJD83870.1"/>
    </source>
</evidence>
<dbReference type="EMBL" id="CP051680">
    <property type="protein sequence ID" value="QJD83870.1"/>
    <property type="molecule type" value="Genomic_DNA"/>
</dbReference>
<reference evidence="8 9" key="1">
    <citation type="submission" date="2020-04" db="EMBL/GenBank/DDBJ databases">
        <title>Genome sequencing of novel species.</title>
        <authorList>
            <person name="Heo J."/>
            <person name="Kim S.-J."/>
            <person name="Kim J.-S."/>
            <person name="Hong S.-B."/>
            <person name="Kwon S.-W."/>
        </authorList>
    </citation>
    <scope>NUCLEOTIDE SEQUENCE [LARGE SCALE GENOMIC DNA]</scope>
    <source>
        <strain evidence="8 9">MFER-1</strain>
    </source>
</reference>
<dbReference type="GO" id="GO:0004347">
    <property type="term" value="F:glucose-6-phosphate isomerase activity"/>
    <property type="evidence" value="ECO:0007669"/>
    <property type="project" value="UniProtKB-EC"/>
</dbReference>
<dbReference type="EC" id="5.3.1.9" evidence="3"/>
<accession>A0A7Z2ZLH8</accession>
<dbReference type="Gene3D" id="2.60.120.10">
    <property type="entry name" value="Jelly Rolls"/>
    <property type="match status" value="1"/>
</dbReference>
<evidence type="ECO:0000256" key="6">
    <source>
        <dbReference type="ARBA" id="ARBA00029321"/>
    </source>
</evidence>
<dbReference type="Proteomes" id="UP000502248">
    <property type="component" value="Chromosome"/>
</dbReference>
<evidence type="ECO:0000259" key="7">
    <source>
        <dbReference type="Pfam" id="PF06560"/>
    </source>
</evidence>
<dbReference type="UniPathway" id="UPA00109">
    <property type="reaction ID" value="UER00181"/>
</dbReference>
<evidence type="ECO:0000256" key="4">
    <source>
        <dbReference type="ARBA" id="ARBA00022432"/>
    </source>
</evidence>
<protein>
    <recommendedName>
        <fullName evidence="3">glucose-6-phosphate isomerase</fullName>
        <ecNumber evidence="3">5.3.1.9</ecNumber>
    </recommendedName>
</protein>
<evidence type="ECO:0000313" key="9">
    <source>
        <dbReference type="Proteomes" id="UP000502248"/>
    </source>
</evidence>
<dbReference type="CDD" id="cd02218">
    <property type="entry name" value="cupin_PGI"/>
    <property type="match status" value="1"/>
</dbReference>
<gene>
    <name evidence="8" type="ORF">HH215_12210</name>
</gene>
<dbReference type="RefSeq" id="WP_169280157.1">
    <property type="nucleotide sequence ID" value="NZ_CP051680.1"/>
</dbReference>
<dbReference type="GO" id="GO:0006096">
    <property type="term" value="P:glycolytic process"/>
    <property type="evidence" value="ECO:0007669"/>
    <property type="project" value="UniProtKB-UniPathway"/>
</dbReference>
<name>A0A7Z2ZLH8_9BACL</name>
<proteinExistence type="inferred from homology"/>
<evidence type="ECO:0000256" key="3">
    <source>
        <dbReference type="ARBA" id="ARBA00011952"/>
    </source>
</evidence>
<feature type="domain" description="Glucose-6-phosphate isomerase prokaryote" evidence="7">
    <location>
        <begin position="30"/>
        <end position="182"/>
    </location>
</feature>
<keyword evidence="9" id="KW-1185">Reference proteome</keyword>
<dbReference type="AlphaFoldDB" id="A0A7Z2ZLH8"/>
<evidence type="ECO:0000256" key="1">
    <source>
        <dbReference type="ARBA" id="ARBA00004926"/>
    </source>
</evidence>
<sequence>MNDKQATLPFTEYFDLQSGLSSTRPSTKRSLSRMKGMYANEAAFDQAVADGDPLVYEFYELTLPEHPGELLFGTSILYPGKVGDEYYMTKGHFHTILETGEVYYCLSGQGFMLMENPEGDVRIEKFSPGAAVYVPPRYAHRSINSGSNEPLVTFFVYRADAGHDYGTIETKGYRKRVVDRDGTAEVIDNERWKA</sequence>
<keyword evidence="5" id="KW-0324">Glycolysis</keyword>
<comment type="similarity">
    <text evidence="2">Belongs to the archaeal-type GPI family.</text>
</comment>
<dbReference type="GO" id="GO:0005737">
    <property type="term" value="C:cytoplasm"/>
    <property type="evidence" value="ECO:0007669"/>
    <property type="project" value="InterPro"/>
</dbReference>
<evidence type="ECO:0000256" key="2">
    <source>
        <dbReference type="ARBA" id="ARBA00006542"/>
    </source>
</evidence>
<evidence type="ECO:0000256" key="5">
    <source>
        <dbReference type="ARBA" id="ARBA00023152"/>
    </source>
</evidence>
<organism evidence="8 9">
    <name type="scientific">Cohnella herbarum</name>
    <dbReference type="NCBI Taxonomy" id="2728023"/>
    <lineage>
        <taxon>Bacteria</taxon>
        <taxon>Bacillati</taxon>
        <taxon>Bacillota</taxon>
        <taxon>Bacilli</taxon>
        <taxon>Bacillales</taxon>
        <taxon>Paenibacillaceae</taxon>
        <taxon>Cohnella</taxon>
    </lineage>
</organism>
<keyword evidence="4" id="KW-0312">Gluconeogenesis</keyword>
<comment type="catalytic activity">
    <reaction evidence="6">
        <text>alpha-D-glucose 6-phosphate = beta-D-fructose 6-phosphate</text>
        <dbReference type="Rhea" id="RHEA:11816"/>
        <dbReference type="ChEBI" id="CHEBI:57634"/>
        <dbReference type="ChEBI" id="CHEBI:58225"/>
        <dbReference type="EC" id="5.3.1.9"/>
    </reaction>
</comment>
<comment type="pathway">
    <text evidence="1">Carbohydrate degradation; glycolysis; D-glyceraldehyde 3-phosphate and glycerone phosphate from D-glucose: step 2/4.</text>
</comment>
<dbReference type="InterPro" id="IPR011051">
    <property type="entry name" value="RmlC_Cupin_sf"/>
</dbReference>
<dbReference type="Pfam" id="PF06560">
    <property type="entry name" value="GPI"/>
    <property type="match status" value="1"/>
</dbReference>
<dbReference type="KEGG" id="cheb:HH215_12210"/>
<dbReference type="SUPFAM" id="SSF51182">
    <property type="entry name" value="RmlC-like cupins"/>
    <property type="match status" value="1"/>
</dbReference>
<dbReference type="InterPro" id="IPR010551">
    <property type="entry name" value="G6P_isomerase_prok"/>
</dbReference>